<evidence type="ECO:0000256" key="3">
    <source>
        <dbReference type="ARBA" id="ARBA00022448"/>
    </source>
</evidence>
<evidence type="ECO:0000259" key="6">
    <source>
        <dbReference type="Pfam" id="PF00496"/>
    </source>
</evidence>
<keyword evidence="3" id="KW-0813">Transport</keyword>
<feature type="domain" description="Solute-binding protein family 5" evidence="6">
    <location>
        <begin position="69"/>
        <end position="436"/>
    </location>
</feature>
<accession>A0A9D5JT23</accession>
<reference evidence="7" key="1">
    <citation type="submission" date="2019-11" db="EMBL/GenBank/DDBJ databases">
        <title>Microbial mats filling the niche in hypersaline microbial mats.</title>
        <authorList>
            <person name="Wong H.L."/>
            <person name="Macleod F.I."/>
            <person name="White R.A. III"/>
            <person name="Burns B.P."/>
        </authorList>
    </citation>
    <scope>NUCLEOTIDE SEQUENCE</scope>
    <source>
        <strain evidence="7">Rbin_158</strain>
    </source>
</reference>
<comment type="similarity">
    <text evidence="2">Belongs to the bacterial solute-binding protein 5 family.</text>
</comment>
<evidence type="ECO:0000256" key="1">
    <source>
        <dbReference type="ARBA" id="ARBA00004196"/>
    </source>
</evidence>
<comment type="subcellular location">
    <subcellularLocation>
        <location evidence="1">Cell envelope</location>
    </subcellularLocation>
</comment>
<dbReference type="GO" id="GO:1904680">
    <property type="term" value="F:peptide transmembrane transporter activity"/>
    <property type="evidence" value="ECO:0007669"/>
    <property type="project" value="TreeGrafter"/>
</dbReference>
<feature type="chain" id="PRO_5038581722" evidence="5">
    <location>
        <begin position="24"/>
        <end position="516"/>
    </location>
</feature>
<gene>
    <name evidence="7" type="ORF">GF339_03080</name>
</gene>
<dbReference type="PIRSF" id="PIRSF002741">
    <property type="entry name" value="MppA"/>
    <property type="match status" value="1"/>
</dbReference>
<dbReference type="InterPro" id="IPR030678">
    <property type="entry name" value="Peptide/Ni-bd"/>
</dbReference>
<feature type="signal peptide" evidence="5">
    <location>
        <begin position="1"/>
        <end position="23"/>
    </location>
</feature>
<evidence type="ECO:0000256" key="2">
    <source>
        <dbReference type="ARBA" id="ARBA00005695"/>
    </source>
</evidence>
<protein>
    <submittedName>
        <fullName evidence="7">Peptide ABC transporter substrate-binding protein</fullName>
    </submittedName>
</protein>
<keyword evidence="4 5" id="KW-0732">Signal</keyword>
<evidence type="ECO:0000313" key="8">
    <source>
        <dbReference type="Proteomes" id="UP000649604"/>
    </source>
</evidence>
<proteinExistence type="inferred from homology"/>
<dbReference type="Gene3D" id="3.40.190.10">
    <property type="entry name" value="Periplasmic binding protein-like II"/>
    <property type="match status" value="1"/>
</dbReference>
<dbReference type="EMBL" id="WJJP01000092">
    <property type="protein sequence ID" value="MBD3323539.1"/>
    <property type="molecule type" value="Genomic_DNA"/>
</dbReference>
<comment type="caution">
    <text evidence="7">The sequence shown here is derived from an EMBL/GenBank/DDBJ whole genome shotgun (WGS) entry which is preliminary data.</text>
</comment>
<evidence type="ECO:0000256" key="5">
    <source>
        <dbReference type="SAM" id="SignalP"/>
    </source>
</evidence>
<dbReference type="GO" id="GO:0030313">
    <property type="term" value="C:cell envelope"/>
    <property type="evidence" value="ECO:0007669"/>
    <property type="project" value="UniProtKB-SubCell"/>
</dbReference>
<dbReference type="SUPFAM" id="SSF53850">
    <property type="entry name" value="Periplasmic binding protein-like II"/>
    <property type="match status" value="1"/>
</dbReference>
<dbReference type="Gene3D" id="3.10.105.10">
    <property type="entry name" value="Dipeptide-binding Protein, Domain 3"/>
    <property type="match status" value="1"/>
</dbReference>
<dbReference type="Proteomes" id="UP000649604">
    <property type="component" value="Unassembled WGS sequence"/>
</dbReference>
<dbReference type="AlphaFoldDB" id="A0A9D5JT23"/>
<dbReference type="CDD" id="cd08519">
    <property type="entry name" value="PBP2_NikA_DppA_OppA_like_20"/>
    <property type="match status" value="1"/>
</dbReference>
<dbReference type="InterPro" id="IPR000914">
    <property type="entry name" value="SBP_5_dom"/>
</dbReference>
<dbReference type="InterPro" id="IPR039424">
    <property type="entry name" value="SBP_5"/>
</dbReference>
<organism evidence="7 8">
    <name type="scientific">candidate division KSB3 bacterium</name>
    <dbReference type="NCBI Taxonomy" id="2044937"/>
    <lineage>
        <taxon>Bacteria</taxon>
        <taxon>candidate division KSB3</taxon>
    </lineage>
</organism>
<name>A0A9D5JT23_9BACT</name>
<dbReference type="GO" id="GO:0015833">
    <property type="term" value="P:peptide transport"/>
    <property type="evidence" value="ECO:0007669"/>
    <property type="project" value="TreeGrafter"/>
</dbReference>
<dbReference type="Pfam" id="PF00496">
    <property type="entry name" value="SBP_bac_5"/>
    <property type="match status" value="1"/>
</dbReference>
<dbReference type="Gene3D" id="3.90.76.10">
    <property type="entry name" value="Dipeptide-binding Protein, Domain 1"/>
    <property type="match status" value="1"/>
</dbReference>
<dbReference type="PANTHER" id="PTHR30290">
    <property type="entry name" value="PERIPLASMIC BINDING COMPONENT OF ABC TRANSPORTER"/>
    <property type="match status" value="1"/>
</dbReference>
<sequence>MKKFVVCLSVVLMLMMTSVSVFAAGGTVVYGTTERVTDMDPAHAYDMHTWEIFYNIYQGLLKYPAGETELVPGLAESYTVSEDGKEYTFQLREGVAFTDGTPFNADAVKWSIDRVMALQGDPSWLVTDFVEAVEVVDEYTVKFILKNAVAYFPSLVATVPYYPVNPNIYPADRIIRDPSELEGGQLVGLGPYKVISFKRDEEVVLEANPDFYGEQPKNDRVVIRYFADATTMRLALEKGEVDVVFKTLNPSDIADLQESDDLVTIKAQGPAIRYICMICDEEPFQNKVLRQAAAAAVNREEIIKKVFLGQRQALYSMVPIGMWSHIDAFKDVYGDGNIEMAKELLASQGYDENNPLEFALWYTPAHYGDMEVDMAAVLKEQFEATGVMKVEVKSAEWATYKDNWADKAMPMYLLGWYPDYIDPDNYTAAFAGTAGSQGMGIFFSDDQWDMTLTKAQIVTDSAQRTVLYELIQEMWANDVMTVPLVQETLYLFTQKNVTGVVVSPTLQFNYGPIEIQ</sequence>
<dbReference type="GO" id="GO:0043190">
    <property type="term" value="C:ATP-binding cassette (ABC) transporter complex"/>
    <property type="evidence" value="ECO:0007669"/>
    <property type="project" value="InterPro"/>
</dbReference>
<dbReference type="GO" id="GO:0042597">
    <property type="term" value="C:periplasmic space"/>
    <property type="evidence" value="ECO:0007669"/>
    <property type="project" value="UniProtKB-ARBA"/>
</dbReference>
<evidence type="ECO:0000313" key="7">
    <source>
        <dbReference type="EMBL" id="MBD3323539.1"/>
    </source>
</evidence>
<dbReference type="PANTHER" id="PTHR30290:SF10">
    <property type="entry name" value="PERIPLASMIC OLIGOPEPTIDE-BINDING PROTEIN-RELATED"/>
    <property type="match status" value="1"/>
</dbReference>
<evidence type="ECO:0000256" key="4">
    <source>
        <dbReference type="ARBA" id="ARBA00022729"/>
    </source>
</evidence>